<evidence type="ECO:0000256" key="2">
    <source>
        <dbReference type="SAM" id="Coils"/>
    </source>
</evidence>
<evidence type="ECO:0000313" key="5">
    <source>
        <dbReference type="EMBL" id="RWR84056.1"/>
    </source>
</evidence>
<keyword evidence="6" id="KW-1185">Reference proteome</keyword>
<evidence type="ECO:0000259" key="4">
    <source>
        <dbReference type="PROSITE" id="PS51391"/>
    </source>
</evidence>
<dbReference type="STRING" id="337451.A0A3S3MQ15"/>
<keyword evidence="1" id="KW-0507">mRNA processing</keyword>
<proteinExistence type="predicted"/>
<dbReference type="PROSITE" id="PS51391">
    <property type="entry name" value="CID"/>
    <property type="match status" value="1"/>
</dbReference>
<dbReference type="SUPFAM" id="SSF48464">
    <property type="entry name" value="ENTH/VHS domain"/>
    <property type="match status" value="1"/>
</dbReference>
<dbReference type="OrthoDB" id="10069473at2759"/>
<feature type="coiled-coil region" evidence="2">
    <location>
        <begin position="225"/>
        <end position="298"/>
    </location>
</feature>
<dbReference type="Proteomes" id="UP000283530">
    <property type="component" value="Unassembled WGS sequence"/>
</dbReference>
<sequence>MNSVFNEQILADKLSKLNSTQQCIETLSHWCIFHQKKAELVVQTWDKQFHNSQKEQKVPFLYLANDILQNSKRKGTEFVSEFWKVLPAALTDVVENGDDHGKNAVSRLVNIWEERRVFGSRARGLKNLMLGKDPLPALELNRKRSRSVKIVRRDSRSIKIKLSIGGTAEKIVSAFHAVISEHPNEAMDLNKCKAAVRRVGKMEKDVNIACAQVDDPRRAPLANELQEEETLLKQCIEKLRTVEETRVALVSQLKEALKEQESELENVRTQLQVAQAQVEEATVMRKRLNNEAVEVRANPSSSNATSRMELVTSTGETSKKTAAAIAAEVADKLAASTSSQQIMTSVLSTFAAEEAKNAGLITSANPSNSHSEFSTEKRMKLEKPMPVSGAVGTAYIAASSVAVPAAHPHQPVLLPQPSIQGQSSASQPQYSLLPTPLSQPQYLQPSGGMMIGLPYGYGSLPPPPPIPAPQLMNMAAPMPLPQQQPMPLTIQQPAPMTLQQHLPPPSLAPPMFRPLQPPNMAFYSHPHQPQ</sequence>
<dbReference type="FunFam" id="1.25.40.90:FF:000018">
    <property type="entry name" value="ENTH/VHS family protein isoform 1"/>
    <property type="match status" value="1"/>
</dbReference>
<feature type="compositionally biased region" description="Polar residues" evidence="3">
    <location>
        <begin position="417"/>
        <end position="441"/>
    </location>
</feature>
<organism evidence="5 6">
    <name type="scientific">Cinnamomum micranthum f. kanehirae</name>
    <dbReference type="NCBI Taxonomy" id="337451"/>
    <lineage>
        <taxon>Eukaryota</taxon>
        <taxon>Viridiplantae</taxon>
        <taxon>Streptophyta</taxon>
        <taxon>Embryophyta</taxon>
        <taxon>Tracheophyta</taxon>
        <taxon>Spermatophyta</taxon>
        <taxon>Magnoliopsida</taxon>
        <taxon>Magnoliidae</taxon>
        <taxon>Laurales</taxon>
        <taxon>Lauraceae</taxon>
        <taxon>Cinnamomum</taxon>
    </lineage>
</organism>
<dbReference type="PANTHER" id="PTHR12460:SF27">
    <property type="entry name" value="ENTH_VHS FAMILY PROTEIN"/>
    <property type="match status" value="1"/>
</dbReference>
<feature type="compositionally biased region" description="Polar residues" evidence="3">
    <location>
        <begin position="361"/>
        <end position="372"/>
    </location>
</feature>
<dbReference type="AlphaFoldDB" id="A0A3S3MQ15"/>
<reference evidence="5 6" key="1">
    <citation type="journal article" date="2019" name="Nat. Plants">
        <title>Stout camphor tree genome fills gaps in understanding of flowering plant genome evolution.</title>
        <authorList>
            <person name="Chaw S.M."/>
            <person name="Liu Y.C."/>
            <person name="Wu Y.W."/>
            <person name="Wang H.Y."/>
            <person name="Lin C.I."/>
            <person name="Wu C.S."/>
            <person name="Ke H.M."/>
            <person name="Chang L.Y."/>
            <person name="Hsu C.Y."/>
            <person name="Yang H.T."/>
            <person name="Sudianto E."/>
            <person name="Hsu M.H."/>
            <person name="Wu K.P."/>
            <person name="Wang L.N."/>
            <person name="Leebens-Mack J.H."/>
            <person name="Tsai I.J."/>
        </authorList>
    </citation>
    <scope>NUCLEOTIDE SEQUENCE [LARGE SCALE GENOMIC DNA]</scope>
    <source>
        <strain evidence="6">cv. Chaw 1501</strain>
        <tissue evidence="5">Young leaves</tissue>
    </source>
</reference>
<name>A0A3S3MQ15_9MAGN</name>
<evidence type="ECO:0000313" key="6">
    <source>
        <dbReference type="Proteomes" id="UP000283530"/>
    </source>
</evidence>
<dbReference type="CDD" id="cd16981">
    <property type="entry name" value="CID_RPRD_like"/>
    <property type="match status" value="1"/>
</dbReference>
<dbReference type="InterPro" id="IPR006569">
    <property type="entry name" value="CID_dom"/>
</dbReference>
<gene>
    <name evidence="5" type="ORF">CKAN_01284200</name>
</gene>
<dbReference type="GO" id="GO:0005634">
    <property type="term" value="C:nucleus"/>
    <property type="evidence" value="ECO:0007669"/>
    <property type="project" value="UniProtKB-ARBA"/>
</dbReference>
<feature type="domain" description="CID" evidence="4">
    <location>
        <begin position="2"/>
        <end position="134"/>
    </location>
</feature>
<dbReference type="PANTHER" id="PTHR12460">
    <property type="entry name" value="CYCLIN-DEPENDENT KINASE INHIBITOR-RELATED PROTEIN"/>
    <property type="match status" value="1"/>
</dbReference>
<evidence type="ECO:0000256" key="3">
    <source>
        <dbReference type="SAM" id="MobiDB-lite"/>
    </source>
</evidence>
<dbReference type="Pfam" id="PF04818">
    <property type="entry name" value="CID"/>
    <property type="match status" value="1"/>
</dbReference>
<dbReference type="GO" id="GO:0031124">
    <property type="term" value="P:mRNA 3'-end processing"/>
    <property type="evidence" value="ECO:0007669"/>
    <property type="project" value="TreeGrafter"/>
</dbReference>
<protein>
    <submittedName>
        <fullName evidence="5">Regulation of nuclear pre-mRNA domain-containing protein 1A isoform X1</fullName>
    </submittedName>
</protein>
<comment type="caution">
    <text evidence="5">The sequence shown here is derived from an EMBL/GenBank/DDBJ whole genome shotgun (WGS) entry which is preliminary data.</text>
</comment>
<evidence type="ECO:0000256" key="1">
    <source>
        <dbReference type="ARBA" id="ARBA00022664"/>
    </source>
</evidence>
<dbReference type="Gene3D" id="1.25.40.90">
    <property type="match status" value="1"/>
</dbReference>
<dbReference type="EMBL" id="QPKB01000005">
    <property type="protein sequence ID" value="RWR84056.1"/>
    <property type="molecule type" value="Genomic_DNA"/>
</dbReference>
<feature type="region of interest" description="Disordered" evidence="3">
    <location>
        <begin position="412"/>
        <end position="441"/>
    </location>
</feature>
<accession>A0A3S3MQ15</accession>
<feature type="region of interest" description="Disordered" evidence="3">
    <location>
        <begin position="361"/>
        <end position="380"/>
    </location>
</feature>
<dbReference type="GO" id="GO:0000993">
    <property type="term" value="F:RNA polymerase II complex binding"/>
    <property type="evidence" value="ECO:0007669"/>
    <property type="project" value="TreeGrafter"/>
</dbReference>
<keyword evidence="2" id="KW-0175">Coiled coil</keyword>
<dbReference type="SMART" id="SM00582">
    <property type="entry name" value="RPR"/>
    <property type="match status" value="1"/>
</dbReference>
<dbReference type="InterPro" id="IPR008942">
    <property type="entry name" value="ENTH_VHS"/>
</dbReference>